<dbReference type="InterPro" id="IPR044221">
    <property type="entry name" value="DYAD/AMEIOTIC1"/>
</dbReference>
<dbReference type="PANTHER" id="PTHR46740:SF2">
    <property type="entry name" value="PROTEIN DYAD"/>
    <property type="match status" value="1"/>
</dbReference>
<reference evidence="4" key="1">
    <citation type="journal article" date="2016" name="Nature">
        <title>The genome of the seagrass Zostera marina reveals angiosperm adaptation to the sea.</title>
        <authorList>
            <person name="Olsen J.L."/>
            <person name="Rouze P."/>
            <person name="Verhelst B."/>
            <person name="Lin Y.-C."/>
            <person name="Bayer T."/>
            <person name="Collen J."/>
            <person name="Dattolo E."/>
            <person name="De Paoli E."/>
            <person name="Dittami S."/>
            <person name="Maumus F."/>
            <person name="Michel G."/>
            <person name="Kersting A."/>
            <person name="Lauritano C."/>
            <person name="Lohaus R."/>
            <person name="Toepel M."/>
            <person name="Tonon T."/>
            <person name="Vanneste K."/>
            <person name="Amirebrahimi M."/>
            <person name="Brakel J."/>
            <person name="Bostroem C."/>
            <person name="Chovatia M."/>
            <person name="Grimwood J."/>
            <person name="Jenkins J.W."/>
            <person name="Jueterbock A."/>
            <person name="Mraz A."/>
            <person name="Stam W.T."/>
            <person name="Tice H."/>
            <person name="Bornberg-Bauer E."/>
            <person name="Green P.J."/>
            <person name="Pearson G.A."/>
            <person name="Procaccini G."/>
            <person name="Duarte C.M."/>
            <person name="Schmutz J."/>
            <person name="Reusch T.B.H."/>
            <person name="Van de Peer Y."/>
        </authorList>
    </citation>
    <scope>NUCLEOTIDE SEQUENCE [LARGE SCALE GENOMIC DNA]</scope>
    <source>
        <strain evidence="4">cv. Finnish</strain>
    </source>
</reference>
<keyword evidence="4" id="KW-1185">Reference proteome</keyword>
<evidence type="ECO:0000256" key="1">
    <source>
        <dbReference type="SAM" id="MobiDB-lite"/>
    </source>
</evidence>
<accession>A0A0K9PA69</accession>
<name>A0A0K9PA69_ZOSMR</name>
<protein>
    <recommendedName>
        <fullName evidence="2">PTC1-like winged helix-turn-helix domain-containing protein</fullName>
    </recommendedName>
</protein>
<dbReference type="GO" id="GO:0051177">
    <property type="term" value="P:meiotic sister chromatid cohesion"/>
    <property type="evidence" value="ECO:0007669"/>
    <property type="project" value="InterPro"/>
</dbReference>
<comment type="caution">
    <text evidence="3">The sequence shown here is derived from an EMBL/GenBank/DDBJ whole genome shotgun (WGS) entry which is preliminary data.</text>
</comment>
<dbReference type="Pfam" id="PF25874">
    <property type="entry name" value="WHD_plant_repro"/>
    <property type="match status" value="1"/>
</dbReference>
<feature type="domain" description="PTC1-like winged helix-turn-helix" evidence="2">
    <location>
        <begin position="333"/>
        <end position="416"/>
    </location>
</feature>
<sequence>MKLYCKKKMTAARETSSSDRQALLLLSVGSPSLSTTPTNNSSSSASCSPIPVSLLQKPPCTPSCDTAAGGEDDEHEVGRYYEIDRTHLPPKSPSQLNFVRVVMVKAKTKLDLTVSFPSMQSLKKCFKVESIDELTTGNSTDPMQVGRKKRKLSNVTLHPELDEQFLMSTDDGLRILSRPVPTAELNSSQGYERFWVCNTKTCGLENNEAVLKSDQKEVDKDIKTVDALRWGVKRRASYCGRQKGNAEKNCSTLSSLVTMIDEDEGKAMEKIEMGVVENNKRGRKCKMNKNIIEYRKKLKREKKKKEISKFGMALAPNTKLSTAIVYNKNSKDRWSIERYETAEMKLLSIMKQKNAVIGNRILRQELREEARKHIGDTGLLDHLLKHMSGKVVSDGKERFRRRHNSDGAMEYWIEDVELEEMRKSAGVADSGWVPPPGWKIGDGVCTCEGSFSMGCAVELVKLKEEINCLRRELEEVHCLKQMEQEKKTRDCQSDANAVGSEDLQKNMESLLKWKTKVEDEIISMVSSLHRVKEDVRLMREEMKQMTEMRESKEREDCQPKSDKKEDDNKVEKCGFRIWKKPQGTLKWLNMSANPSTNSSNISGTITTTKTANVGHNGCGGSSNKSNIYMASSKSLVVPSDDIFGVPTPPSAASPPVLPLQLQVNNNGRRHHHCYPAGNISADSTSHAVFSPKTSMMMKGVEEWNTISTDLALASLSYNH</sequence>
<feature type="region of interest" description="Disordered" evidence="1">
    <location>
        <begin position="546"/>
        <end position="568"/>
    </location>
</feature>
<gene>
    <name evidence="3" type="ORF">ZOSMA_33G01080</name>
</gene>
<feature type="region of interest" description="Disordered" evidence="1">
    <location>
        <begin position="30"/>
        <end position="50"/>
    </location>
</feature>
<dbReference type="STRING" id="29655.A0A0K9PA69"/>
<dbReference type="Proteomes" id="UP000036987">
    <property type="component" value="Unassembled WGS sequence"/>
</dbReference>
<dbReference type="GO" id="GO:0007131">
    <property type="term" value="P:reciprocal meiotic recombination"/>
    <property type="evidence" value="ECO:0007669"/>
    <property type="project" value="InterPro"/>
</dbReference>
<organism evidence="3 4">
    <name type="scientific">Zostera marina</name>
    <name type="common">Eelgrass</name>
    <dbReference type="NCBI Taxonomy" id="29655"/>
    <lineage>
        <taxon>Eukaryota</taxon>
        <taxon>Viridiplantae</taxon>
        <taxon>Streptophyta</taxon>
        <taxon>Embryophyta</taxon>
        <taxon>Tracheophyta</taxon>
        <taxon>Spermatophyta</taxon>
        <taxon>Magnoliopsida</taxon>
        <taxon>Liliopsida</taxon>
        <taxon>Zosteraceae</taxon>
        <taxon>Zostera</taxon>
    </lineage>
</organism>
<dbReference type="OrthoDB" id="515863at2759"/>
<proteinExistence type="predicted"/>
<dbReference type="AlphaFoldDB" id="A0A0K9PA69"/>
<dbReference type="InterPro" id="IPR059080">
    <property type="entry name" value="WHD_PTC1"/>
</dbReference>
<dbReference type="EMBL" id="LFYR01001077">
    <property type="protein sequence ID" value="KMZ65075.1"/>
    <property type="molecule type" value="Genomic_DNA"/>
</dbReference>
<evidence type="ECO:0000313" key="4">
    <source>
        <dbReference type="Proteomes" id="UP000036987"/>
    </source>
</evidence>
<dbReference type="PANTHER" id="PTHR46740">
    <property type="entry name" value="PROTEIN DYAD"/>
    <property type="match status" value="1"/>
</dbReference>
<evidence type="ECO:0000313" key="3">
    <source>
        <dbReference type="EMBL" id="KMZ65075.1"/>
    </source>
</evidence>
<evidence type="ECO:0000259" key="2">
    <source>
        <dbReference type="Pfam" id="PF25874"/>
    </source>
</evidence>